<name>A0ABD7G2F1_AERHY</name>
<dbReference type="SUPFAM" id="SSF103642">
    <property type="entry name" value="Sec-C motif"/>
    <property type="match status" value="1"/>
</dbReference>
<feature type="region of interest" description="Disordered" evidence="1">
    <location>
        <begin position="43"/>
        <end position="73"/>
    </location>
</feature>
<comment type="caution">
    <text evidence="2">The sequence shown here is derived from an EMBL/GenBank/DDBJ whole genome shotgun (WGS) entry which is preliminary data.</text>
</comment>
<sequence length="285" mass="31865">MLEESCLPFRVDLLVWDAIPASFKTNIEQNLLCCLNAGDHRHERMSSSSDNDKAHHADRGTCLPPFESPSDNNELDELETLLEHHGSDHSIISMSMLDGFLTAVVSGPHLIMPSIWLHAIWGDEQDQPEWQSEAELERFIDLVMRHSNDIATTLTYAPEDYFPVAPEFERHGEWVPLIHDWCGGYLGGLELAPWPTLPAPEAAALAMIAEPLEKMPTSLEALSNEHLQEQATKARFAARILHAHFLAQRSERPARPQPVVAPIKIGRNASCPCGSGKKYKQCCLH</sequence>
<accession>A0ABD7G2F1</accession>
<reference evidence="3" key="2">
    <citation type="submission" date="2018-02" db="EMBL/GenBank/DDBJ databases">
        <title>Phenotypic characterization and whole genome analysis of multidrug-resistant, extended-spectrum beta-lactamase-producing bacteria isolated from dogs in Germany.</title>
        <authorList>
            <person name="Williamson C."/>
        </authorList>
    </citation>
    <scope>NUCLEOTIDE SEQUENCE [LARGE SCALE GENOMIC DNA]</scope>
    <source>
        <strain evidence="3">AFG_SD03_1510_Ahy_093</strain>
    </source>
</reference>
<dbReference type="NCBIfam" id="TIGR02292">
    <property type="entry name" value="ygfB_yecA"/>
    <property type="match status" value="1"/>
</dbReference>
<dbReference type="InterPro" id="IPR011978">
    <property type="entry name" value="YgfB-like"/>
</dbReference>
<dbReference type="Pfam" id="PF02810">
    <property type="entry name" value="SEC-C"/>
    <property type="match status" value="1"/>
</dbReference>
<organism evidence="2 3">
    <name type="scientific">Aeromonas hydrophila</name>
    <dbReference type="NCBI Taxonomy" id="644"/>
    <lineage>
        <taxon>Bacteria</taxon>
        <taxon>Pseudomonadati</taxon>
        <taxon>Pseudomonadota</taxon>
        <taxon>Gammaproteobacteria</taxon>
        <taxon>Aeromonadales</taxon>
        <taxon>Aeromonadaceae</taxon>
        <taxon>Aeromonas</taxon>
    </lineage>
</organism>
<dbReference type="EMBL" id="PUTQ01000036">
    <property type="protein sequence ID" value="RCF44449.1"/>
    <property type="molecule type" value="Genomic_DNA"/>
</dbReference>
<proteinExistence type="predicted"/>
<gene>
    <name evidence="2" type="ORF">C6C11_20365</name>
</gene>
<evidence type="ECO:0000313" key="2">
    <source>
        <dbReference type="EMBL" id="RCF44449.1"/>
    </source>
</evidence>
<dbReference type="NCBIfam" id="NF007704">
    <property type="entry name" value="PRK10396.1"/>
    <property type="match status" value="1"/>
</dbReference>
<dbReference type="AlphaFoldDB" id="A0ABD7G2F1"/>
<dbReference type="SUPFAM" id="SSF101327">
    <property type="entry name" value="YgfB-like"/>
    <property type="match status" value="1"/>
</dbReference>
<dbReference type="InterPro" id="IPR004027">
    <property type="entry name" value="SEC_C_motif"/>
</dbReference>
<dbReference type="InterPro" id="IPR036255">
    <property type="entry name" value="YgfB-like_sf"/>
</dbReference>
<dbReference type="Gene3D" id="3.10.450.50">
    <property type="match status" value="1"/>
</dbReference>
<feature type="compositionally biased region" description="Basic and acidic residues" evidence="1">
    <location>
        <begin position="43"/>
        <end position="59"/>
    </location>
</feature>
<reference evidence="2 3" key="1">
    <citation type="journal article" date="2018" name="PLoS ONE">
        <title>Phenotypic characterization and whole genome analysis of extended-spectrum beta-lactamase-producing bacteria isolated from dogs in Germany.</title>
        <authorList>
            <person name="Boehmer T."/>
            <person name="Vogler A.J."/>
            <person name="Thomas A."/>
            <person name="Sauer S."/>
            <person name="Hergenroether M."/>
            <person name="Straubinger R.K."/>
            <person name="Birdsell D."/>
            <person name="Keim P."/>
            <person name="Sahl J.W."/>
            <person name="Williamson C.H."/>
            <person name="Riehm J.M."/>
        </authorList>
    </citation>
    <scope>NUCLEOTIDE SEQUENCE [LARGE SCALE GENOMIC DNA]</scope>
    <source>
        <strain evidence="2 3">AFG_SD03_1510_Ahy_093</strain>
    </source>
</reference>
<dbReference type="Pfam" id="PF03695">
    <property type="entry name" value="UPF0149"/>
    <property type="match status" value="1"/>
</dbReference>
<evidence type="ECO:0000313" key="3">
    <source>
        <dbReference type="Proteomes" id="UP000253075"/>
    </source>
</evidence>
<protein>
    <submittedName>
        <fullName evidence="2">YecA family protein</fullName>
    </submittedName>
</protein>
<evidence type="ECO:0000256" key="1">
    <source>
        <dbReference type="SAM" id="MobiDB-lite"/>
    </source>
</evidence>
<dbReference type="Proteomes" id="UP000253075">
    <property type="component" value="Unassembled WGS sequence"/>
</dbReference>